<evidence type="ECO:0000256" key="1">
    <source>
        <dbReference type="SAM" id="MobiDB-lite"/>
    </source>
</evidence>
<protein>
    <submittedName>
        <fullName evidence="2">Uncharacterized protein</fullName>
    </submittedName>
</protein>
<feature type="compositionally biased region" description="Acidic residues" evidence="1">
    <location>
        <begin position="131"/>
        <end position="149"/>
    </location>
</feature>
<name>A0A9P6SX29_9FUNG</name>
<dbReference type="AlphaFoldDB" id="A0A9P6SX29"/>
<comment type="caution">
    <text evidence="2">The sequence shown here is derived from an EMBL/GenBank/DDBJ whole genome shotgun (WGS) entry which is preliminary data.</text>
</comment>
<feature type="compositionally biased region" description="Acidic residues" evidence="1">
    <location>
        <begin position="111"/>
        <end position="122"/>
    </location>
</feature>
<keyword evidence="3" id="KW-1185">Reference proteome</keyword>
<gene>
    <name evidence="2" type="ORF">BGZ80_002512</name>
</gene>
<accession>A0A9P6SX29</accession>
<evidence type="ECO:0000313" key="3">
    <source>
        <dbReference type="Proteomes" id="UP000703661"/>
    </source>
</evidence>
<evidence type="ECO:0000313" key="2">
    <source>
        <dbReference type="EMBL" id="KAG0009317.1"/>
    </source>
</evidence>
<dbReference type="EMBL" id="JAAAID010001621">
    <property type="protein sequence ID" value="KAG0009317.1"/>
    <property type="molecule type" value="Genomic_DNA"/>
</dbReference>
<feature type="region of interest" description="Disordered" evidence="1">
    <location>
        <begin position="111"/>
        <end position="149"/>
    </location>
</feature>
<reference evidence="2" key="1">
    <citation type="journal article" date="2020" name="Fungal Divers.">
        <title>Resolving the Mortierellaceae phylogeny through synthesis of multi-gene phylogenetics and phylogenomics.</title>
        <authorList>
            <person name="Vandepol N."/>
            <person name="Liber J."/>
            <person name="Desiro A."/>
            <person name="Na H."/>
            <person name="Kennedy M."/>
            <person name="Barry K."/>
            <person name="Grigoriev I.V."/>
            <person name="Miller A.N."/>
            <person name="O'Donnell K."/>
            <person name="Stajich J.E."/>
            <person name="Bonito G."/>
        </authorList>
    </citation>
    <scope>NUCLEOTIDE SEQUENCE</scope>
    <source>
        <strain evidence="2">NRRL 2769</strain>
    </source>
</reference>
<sequence length="149" mass="16939">MCSSDGPSESILASVMAVIKDRKYRDYFKQPKESDFIDEEEVDDDGDLGPDYVAPHRESHWKVLKPLLSCNVETLGECSSMESKETEEEETEEEEIVFVVGNISAVEVIEEGDEDDECEGEGVQDSYKSEDVEEYYDDDDESEEENINL</sequence>
<organism evidence="2 3">
    <name type="scientific">Entomortierella chlamydospora</name>
    <dbReference type="NCBI Taxonomy" id="101097"/>
    <lineage>
        <taxon>Eukaryota</taxon>
        <taxon>Fungi</taxon>
        <taxon>Fungi incertae sedis</taxon>
        <taxon>Mucoromycota</taxon>
        <taxon>Mortierellomycotina</taxon>
        <taxon>Mortierellomycetes</taxon>
        <taxon>Mortierellales</taxon>
        <taxon>Mortierellaceae</taxon>
        <taxon>Entomortierella</taxon>
    </lineage>
</organism>
<proteinExistence type="predicted"/>
<dbReference type="Proteomes" id="UP000703661">
    <property type="component" value="Unassembled WGS sequence"/>
</dbReference>